<protein>
    <recommendedName>
        <fullName evidence="3">N-acetyltransferase domain-containing protein</fullName>
    </recommendedName>
</protein>
<dbReference type="RefSeq" id="WP_035552720.1">
    <property type="nucleotide sequence ID" value="NZ_AWFH01000026.1"/>
</dbReference>
<evidence type="ECO:0000256" key="1">
    <source>
        <dbReference type="ARBA" id="ARBA00022679"/>
    </source>
</evidence>
<dbReference type="Gene3D" id="3.40.630.30">
    <property type="match status" value="1"/>
</dbReference>
<dbReference type="AlphaFoldDB" id="A0A059E034"/>
<feature type="domain" description="N-acetyltransferase" evidence="3">
    <location>
        <begin position="3"/>
        <end position="149"/>
    </location>
</feature>
<dbReference type="PROSITE" id="PS51186">
    <property type="entry name" value="GNAT"/>
    <property type="match status" value="1"/>
</dbReference>
<dbReference type="PANTHER" id="PTHR43877:SF2">
    <property type="entry name" value="AMINOALKYLPHOSPHONATE N-ACETYLTRANSFERASE-RELATED"/>
    <property type="match status" value="1"/>
</dbReference>
<dbReference type="NCBIfam" id="NF002959">
    <property type="entry name" value="PRK03624.1"/>
    <property type="match status" value="1"/>
</dbReference>
<evidence type="ECO:0000256" key="2">
    <source>
        <dbReference type="ARBA" id="ARBA00023315"/>
    </source>
</evidence>
<dbReference type="EMBL" id="AWFH01000026">
    <property type="protein sequence ID" value="KCZ60282.1"/>
    <property type="molecule type" value="Genomic_DNA"/>
</dbReference>
<dbReference type="InterPro" id="IPR016181">
    <property type="entry name" value="Acyl_CoA_acyltransferase"/>
</dbReference>
<dbReference type="InterPro" id="IPR050832">
    <property type="entry name" value="Bact_Acetyltransf"/>
</dbReference>
<reference evidence="4 5" key="1">
    <citation type="journal article" date="2014" name="Antonie Van Leeuwenhoek">
        <title>Hyphomonas beringensis sp. nov. and Hyphomonas chukchiensis sp. nov., isolated from surface seawater of the Bering Sea and Chukchi Sea.</title>
        <authorList>
            <person name="Li C."/>
            <person name="Lai Q."/>
            <person name="Li G."/>
            <person name="Dong C."/>
            <person name="Wang J."/>
            <person name="Liao Y."/>
            <person name="Shao Z."/>
        </authorList>
    </citation>
    <scope>NUCLEOTIDE SEQUENCE [LARGE SCALE GENOMIC DNA]</scope>
    <source>
        <strain evidence="4 5">22II1-22F38</strain>
    </source>
</reference>
<evidence type="ECO:0000313" key="4">
    <source>
        <dbReference type="EMBL" id="KCZ60282.1"/>
    </source>
</evidence>
<dbReference type="OrthoDB" id="1821130at2"/>
<comment type="caution">
    <text evidence="4">The sequence shown here is derived from an EMBL/GenBank/DDBJ whole genome shotgun (WGS) entry which is preliminary data.</text>
</comment>
<evidence type="ECO:0000259" key="3">
    <source>
        <dbReference type="PROSITE" id="PS51186"/>
    </source>
</evidence>
<dbReference type="InterPro" id="IPR000182">
    <property type="entry name" value="GNAT_dom"/>
</dbReference>
<dbReference type="PANTHER" id="PTHR43877">
    <property type="entry name" value="AMINOALKYLPHOSPHONATE N-ACETYLTRANSFERASE-RELATED-RELATED"/>
    <property type="match status" value="1"/>
</dbReference>
<dbReference type="CDD" id="cd04301">
    <property type="entry name" value="NAT_SF"/>
    <property type="match status" value="1"/>
</dbReference>
<name>A0A059E034_9PROT</name>
<keyword evidence="1" id="KW-0808">Transferase</keyword>
<dbReference type="Proteomes" id="UP000024547">
    <property type="component" value="Unassembled WGS sequence"/>
</dbReference>
<dbReference type="Pfam" id="PF00583">
    <property type="entry name" value="Acetyltransf_1"/>
    <property type="match status" value="1"/>
</dbReference>
<dbReference type="PATRIC" id="fig|1280948.3.peg.2292"/>
<organism evidence="4 5">
    <name type="scientific">Hyphomonas atlantica</name>
    <dbReference type="NCBI Taxonomy" id="1280948"/>
    <lineage>
        <taxon>Bacteria</taxon>
        <taxon>Pseudomonadati</taxon>
        <taxon>Pseudomonadota</taxon>
        <taxon>Alphaproteobacteria</taxon>
        <taxon>Hyphomonadales</taxon>
        <taxon>Hyphomonadaceae</taxon>
        <taxon>Hyphomonas</taxon>
    </lineage>
</organism>
<proteinExistence type="predicted"/>
<dbReference type="eggNOG" id="COG0456">
    <property type="taxonomic scope" value="Bacteria"/>
</dbReference>
<dbReference type="GO" id="GO:0016747">
    <property type="term" value="F:acyltransferase activity, transferring groups other than amino-acyl groups"/>
    <property type="evidence" value="ECO:0007669"/>
    <property type="project" value="InterPro"/>
</dbReference>
<keyword evidence="2" id="KW-0012">Acyltransferase</keyword>
<gene>
    <name evidence="4" type="ORF">HY36_17665</name>
</gene>
<sequence>MTLYVRDYRASDRDELIRLWQACDLVRPWNDPAADIARAVTAKDATLLVGREAGELIASVMIGYDGHRGWACYLAVAPGQRSRGHGREIMEEAGLWLVARGAPKLELRVRHGHCAAEAFYAQLGFEREAVNVYGKWLLDPHEAGATPDL</sequence>
<dbReference type="SUPFAM" id="SSF55729">
    <property type="entry name" value="Acyl-CoA N-acyltransferases (Nat)"/>
    <property type="match status" value="1"/>
</dbReference>
<accession>A0A059E034</accession>
<keyword evidence="5" id="KW-1185">Reference proteome</keyword>
<evidence type="ECO:0000313" key="5">
    <source>
        <dbReference type="Proteomes" id="UP000024547"/>
    </source>
</evidence>